<evidence type="ECO:0000313" key="2">
    <source>
        <dbReference type="Proteomes" id="UP001374599"/>
    </source>
</evidence>
<protein>
    <submittedName>
        <fullName evidence="1">Uncharacterized protein</fullName>
    </submittedName>
</protein>
<gene>
    <name evidence="1" type="ORF">AN2V17_35860</name>
</gene>
<comment type="caution">
    <text evidence="1">The sequence shown here is derived from an EMBL/GenBank/DDBJ whole genome shotgun (WGS) entry which is preliminary data.</text>
</comment>
<dbReference type="Proteomes" id="UP001374599">
    <property type="component" value="Unassembled WGS sequence"/>
</dbReference>
<evidence type="ECO:0000313" key="1">
    <source>
        <dbReference type="EMBL" id="GMQ64349.1"/>
    </source>
</evidence>
<name>A0ACB5UP74_9FIRM</name>
<sequence>MPKAKKFWQFQNISSTKGKLLLYGNIATYSWWGDEVTPKQFQEDLDSLGDVSEIDVHINSPGGDVFAAQAIKSKLLQHKAKVTTIVDGWAASAGTIVLMAGDNIQVLPGSMVMAHDPSMGLMGYYQVQDLDAVRNALIKVKDSIIETYQAKTGKDKEELINLMSSETWMTATEAVDNGFADEVIHSGKLDIVENNNGVIVNGINFDMKRFKNASLPDVFLNTAAGGQQVNNKDDDNNEEDGEEIVNKDELKNKYPDIYNEVLEEGKNAERQRMKKIDDIALPGMDDLINNAKYDEPITAEQVAVKIIDEQKKKVEAYLNQRKQEVPKDNKEVEHEEENKKEDEEAANDIADFINKKRGVIK</sequence>
<reference evidence="1" key="1">
    <citation type="submission" date="2023-09" db="EMBL/GenBank/DDBJ databases">
        <title>Vallitalea sediminicola and Vallitalea maricola sp. nov., anaerobic bacteria isolated from marine sediment.</title>
        <authorList>
            <person name="Hirano S."/>
            <person name="Maeda A."/>
            <person name="Terahara T."/>
            <person name="Mori K."/>
            <person name="Hamada M."/>
            <person name="Matsumoto R."/>
            <person name="Kobayashi T."/>
        </authorList>
    </citation>
    <scope>NUCLEOTIDE SEQUENCE</scope>
    <source>
        <strain evidence="1">AN17-2</strain>
    </source>
</reference>
<keyword evidence="2" id="KW-1185">Reference proteome</keyword>
<accession>A0ACB5UP74</accession>
<organism evidence="1 2">
    <name type="scientific">Vallitalea maricola</name>
    <dbReference type="NCBI Taxonomy" id="3074433"/>
    <lineage>
        <taxon>Bacteria</taxon>
        <taxon>Bacillati</taxon>
        <taxon>Bacillota</taxon>
        <taxon>Clostridia</taxon>
        <taxon>Lachnospirales</taxon>
        <taxon>Vallitaleaceae</taxon>
        <taxon>Vallitalea</taxon>
    </lineage>
</organism>
<proteinExistence type="predicted"/>
<dbReference type="EMBL" id="BTPU01000067">
    <property type="protein sequence ID" value="GMQ64349.1"/>
    <property type="molecule type" value="Genomic_DNA"/>
</dbReference>